<dbReference type="InterPro" id="IPR053137">
    <property type="entry name" value="NLR-like"/>
</dbReference>
<feature type="repeat" description="ANK" evidence="2">
    <location>
        <begin position="1031"/>
        <end position="1063"/>
    </location>
</feature>
<dbReference type="InterPro" id="IPR002110">
    <property type="entry name" value="Ankyrin_rpt"/>
</dbReference>
<feature type="region of interest" description="Disordered" evidence="3">
    <location>
        <begin position="1"/>
        <end position="23"/>
    </location>
</feature>
<dbReference type="Proteomes" id="UP000605986">
    <property type="component" value="Unassembled WGS sequence"/>
</dbReference>
<protein>
    <submittedName>
        <fullName evidence="6">Pfs, NACHT and Ankyrin domain protein</fullName>
    </submittedName>
</protein>
<dbReference type="Gene3D" id="1.25.40.20">
    <property type="entry name" value="Ankyrin repeat-containing domain"/>
    <property type="match status" value="1"/>
</dbReference>
<feature type="repeat" description="ANK" evidence="2">
    <location>
        <begin position="998"/>
        <end position="1030"/>
    </location>
</feature>
<evidence type="ECO:0000256" key="3">
    <source>
        <dbReference type="SAM" id="MobiDB-lite"/>
    </source>
</evidence>
<feature type="domain" description="Nucleoside phosphorylase" evidence="4">
    <location>
        <begin position="38"/>
        <end position="312"/>
    </location>
</feature>
<keyword evidence="1" id="KW-0677">Repeat</keyword>
<feature type="repeat" description="ANK" evidence="2">
    <location>
        <begin position="931"/>
        <end position="963"/>
    </location>
</feature>
<dbReference type="GO" id="GO:0009116">
    <property type="term" value="P:nucleoside metabolic process"/>
    <property type="evidence" value="ECO:0007669"/>
    <property type="project" value="InterPro"/>
</dbReference>
<organism evidence="6 7">
    <name type="scientific">Fusarium austroafricanum</name>
    <dbReference type="NCBI Taxonomy" id="2364996"/>
    <lineage>
        <taxon>Eukaryota</taxon>
        <taxon>Fungi</taxon>
        <taxon>Dikarya</taxon>
        <taxon>Ascomycota</taxon>
        <taxon>Pezizomycotina</taxon>
        <taxon>Sordariomycetes</taxon>
        <taxon>Hypocreomycetidae</taxon>
        <taxon>Hypocreales</taxon>
        <taxon>Nectriaceae</taxon>
        <taxon>Fusarium</taxon>
        <taxon>Fusarium concolor species complex</taxon>
    </lineage>
</organism>
<evidence type="ECO:0000313" key="6">
    <source>
        <dbReference type="EMBL" id="KAF4440066.1"/>
    </source>
</evidence>
<evidence type="ECO:0000259" key="5">
    <source>
        <dbReference type="Pfam" id="PF24883"/>
    </source>
</evidence>
<evidence type="ECO:0000259" key="4">
    <source>
        <dbReference type="Pfam" id="PF01048"/>
    </source>
</evidence>
<dbReference type="SUPFAM" id="SSF48403">
    <property type="entry name" value="Ankyrin repeat"/>
    <property type="match status" value="1"/>
</dbReference>
<dbReference type="PROSITE" id="PS50297">
    <property type="entry name" value="ANK_REP_REGION"/>
    <property type="match status" value="2"/>
</dbReference>
<dbReference type="Pfam" id="PF12796">
    <property type="entry name" value="Ank_2"/>
    <property type="match status" value="1"/>
</dbReference>
<dbReference type="Pfam" id="PF24883">
    <property type="entry name" value="NPHP3_N"/>
    <property type="match status" value="1"/>
</dbReference>
<dbReference type="SUPFAM" id="SSF53167">
    <property type="entry name" value="Purine and uridine phosphorylases"/>
    <property type="match status" value="1"/>
</dbReference>
<dbReference type="PANTHER" id="PTHR46082:SF11">
    <property type="entry name" value="AAA+ ATPASE DOMAIN-CONTAINING PROTEIN-RELATED"/>
    <property type="match status" value="1"/>
</dbReference>
<dbReference type="OrthoDB" id="194358at2759"/>
<dbReference type="EMBL" id="JAADJG010000665">
    <property type="protein sequence ID" value="KAF4440066.1"/>
    <property type="molecule type" value="Genomic_DNA"/>
</dbReference>
<keyword evidence="7" id="KW-1185">Reference proteome</keyword>
<dbReference type="InterPro" id="IPR056884">
    <property type="entry name" value="NPHP3-like_N"/>
</dbReference>
<dbReference type="InterPro" id="IPR027417">
    <property type="entry name" value="P-loop_NTPase"/>
</dbReference>
<sequence length="1093" mass="122860">MCAERWLPEDGPENAFNSRDSGSHHVPVSLLSHEDYTIAWICALHLELAASQTMFDEIHRSLPVYDGDDNTYTLGRIDQHNIVMACLPGEYGTNNAAIVATNLKRTFPNIRATLMVGIGGGSPSSADIRLGDIVVGTRVMQYDLGKVIAGGEFEETADARIPAPLLLSAVSNLRSKHGHQATSARVADLLGDRRPSFPRPTQDDRLFQASYQHPPRAFTCVDCDMTRQLPRSVCPSNEPRVYYGVIASGNRVMRDAEVRDNVAWRLSALCFEMEAAGMMDNLRCLPIRGVCDYSDSHKNKDWQSYAAAAAAAYAKELLEVLPPVIKGIGYGREEWAVGKRAHFPKNNLEQNYQVSFAESHEGMPVQRRLGLLESLRFQQMDAPKTMIGEAHSKTCRWLLDHPAYRNWLNHEIRSDNSNFLWIRGKPGAGKSTIMKFLYLQARNQSTTFKAIASFFFNARGDYLEKSISGMYRSLLMQLLSSFPDLQLVLDDTDILPLNHKGCPRLNALKELLKKAILTLGRRSFICFIDALDECDEQEIRDMVQFFEELLDDDAGENFSNEGAVVNNIQFRVCFSSRPYPYIDVQKGALLTLEDEPGHKEDLAQYVESRLKIGTRSQLTFESVKAQILHKSAGIFIWVVLAVQILNKESCDGGLAIKKKLQEIPSKLDDLFRSILTRDQANTERLLLCILWILCAKRPLTPMEFCHALWAGLVEQGLVDPDLPDMDTHSTNKLVTSSSKGLVEIIKSSPPRVQFIHESVRDFLLKGRGLQTLWPDLGFEWEGPCHDRLRQCCMEYLNRTTMEVDIGMSRERRFVLPSISICPFFSYAIDQILGHADTASLVISQGAFLEYFFRSDWHWIFDKYKGLGNLIRTRMKKEAASYISGQEYDYPLFAALAKGHESAVSALLGCDGVNVTDGLDRYKDAWNPWRHRNRTPLSWAAQEDRPSLVKALIRSGVSTEEEDRSQYRPLTRALEQGHSSMAQLLIDLGADIHAQHSRHGWSALMWAARRGDESISRVLIDRGADINAKDIHGWTALIWASSAGEKAVAQLLVERGANVKATSNFGWPALLYASQAGHEEIALLLQQAERGCRN</sequence>
<evidence type="ECO:0000256" key="2">
    <source>
        <dbReference type="PROSITE-ProRule" id="PRU00023"/>
    </source>
</evidence>
<dbReference type="PROSITE" id="PS50088">
    <property type="entry name" value="ANK_REPEAT"/>
    <property type="match status" value="4"/>
</dbReference>
<comment type="caution">
    <text evidence="6">The sequence shown here is derived from an EMBL/GenBank/DDBJ whole genome shotgun (WGS) entry which is preliminary data.</text>
</comment>
<dbReference type="SMART" id="SM00248">
    <property type="entry name" value="ANK"/>
    <property type="match status" value="6"/>
</dbReference>
<dbReference type="GO" id="GO:0003824">
    <property type="term" value="F:catalytic activity"/>
    <property type="evidence" value="ECO:0007669"/>
    <property type="project" value="InterPro"/>
</dbReference>
<gene>
    <name evidence="6" type="ORF">F53441_12388</name>
</gene>
<name>A0A8H4JXX2_9HYPO</name>
<dbReference type="Gene3D" id="3.40.50.300">
    <property type="entry name" value="P-loop containing nucleotide triphosphate hydrolases"/>
    <property type="match status" value="1"/>
</dbReference>
<dbReference type="PANTHER" id="PTHR46082">
    <property type="entry name" value="ATP/GTP-BINDING PROTEIN-RELATED"/>
    <property type="match status" value="1"/>
</dbReference>
<dbReference type="AlphaFoldDB" id="A0A8H4JXX2"/>
<reference evidence="6" key="1">
    <citation type="submission" date="2020-01" db="EMBL/GenBank/DDBJ databases">
        <title>Identification and distribution of gene clusters putatively required for synthesis of sphingolipid metabolism inhibitors in phylogenetically diverse species of the filamentous fungus Fusarium.</title>
        <authorList>
            <person name="Kim H.-S."/>
            <person name="Busman M."/>
            <person name="Brown D.W."/>
            <person name="Divon H."/>
            <person name="Uhlig S."/>
            <person name="Proctor R.H."/>
        </authorList>
    </citation>
    <scope>NUCLEOTIDE SEQUENCE</scope>
    <source>
        <strain evidence="6">NRRL 53441</strain>
    </source>
</reference>
<evidence type="ECO:0000256" key="1">
    <source>
        <dbReference type="ARBA" id="ARBA00022737"/>
    </source>
</evidence>
<dbReference type="InterPro" id="IPR036770">
    <property type="entry name" value="Ankyrin_rpt-contain_sf"/>
</dbReference>
<dbReference type="InterPro" id="IPR000845">
    <property type="entry name" value="Nucleoside_phosphorylase_d"/>
</dbReference>
<dbReference type="InterPro" id="IPR035994">
    <property type="entry name" value="Nucleoside_phosphorylase_sf"/>
</dbReference>
<dbReference type="SUPFAM" id="SSF52540">
    <property type="entry name" value="P-loop containing nucleoside triphosphate hydrolases"/>
    <property type="match status" value="1"/>
</dbReference>
<dbReference type="Gene3D" id="3.40.50.1580">
    <property type="entry name" value="Nucleoside phosphorylase domain"/>
    <property type="match status" value="1"/>
</dbReference>
<dbReference type="Pfam" id="PF01048">
    <property type="entry name" value="PNP_UDP_1"/>
    <property type="match status" value="1"/>
</dbReference>
<keyword evidence="2" id="KW-0040">ANK repeat</keyword>
<feature type="domain" description="Nephrocystin 3-like N-terminal" evidence="5">
    <location>
        <begin position="394"/>
        <end position="553"/>
    </location>
</feature>
<accession>A0A8H4JXX2</accession>
<proteinExistence type="predicted"/>
<feature type="repeat" description="ANK" evidence="2">
    <location>
        <begin position="964"/>
        <end position="996"/>
    </location>
</feature>
<evidence type="ECO:0000313" key="7">
    <source>
        <dbReference type="Proteomes" id="UP000605986"/>
    </source>
</evidence>